<dbReference type="AlphaFoldDB" id="A0A191ZYH6"/>
<dbReference type="GeneID" id="61526706"/>
<accession>A0A191ZYH6</accession>
<dbReference type="OrthoDB" id="9221719at2"/>
<keyword evidence="3" id="KW-1185">Reference proteome</keyword>
<evidence type="ECO:0000256" key="1">
    <source>
        <dbReference type="SAM" id="Coils"/>
    </source>
</evidence>
<dbReference type="EMBL" id="CP016022">
    <property type="protein sequence ID" value="ANJ73122.1"/>
    <property type="molecule type" value="Genomic_DNA"/>
</dbReference>
<feature type="coiled-coil region" evidence="1">
    <location>
        <begin position="59"/>
        <end position="86"/>
    </location>
</feature>
<dbReference type="RefSeq" id="WP_064804302.1">
    <property type="nucleotide sequence ID" value="NZ_CP016022.1"/>
</dbReference>
<sequence length="181" mass="20579">MKTVQDFMSKNLGDLQTTLLQDELDPIYLSNQQNGTVVSGYANGEQSLFLKIGGKVLLSEELQAKHRKQQEEIREIKEECSQAINQFIVYFNNEMTGTPWNIQRNYFKQSGNRRSLLQLSIPNTQPYADQLDKNGNTDLATPGELLALMAILQHYQDEIFRAKLSASLNQKVAKTVRGQKI</sequence>
<reference evidence="3" key="1">
    <citation type="submission" date="2016-06" db="EMBL/GenBank/DDBJ databases">
        <authorList>
            <person name="Xu Y."/>
            <person name="Nagy A."/>
            <person name="Yan X."/>
            <person name="Kim S.W."/>
            <person name="Haley B."/>
            <person name="Liu N.T."/>
            <person name="Nou X."/>
        </authorList>
    </citation>
    <scope>NUCLEOTIDE SEQUENCE [LARGE SCALE GENOMIC DNA]</scope>
    <source>
        <strain evidence="3">ATCC 49129</strain>
    </source>
</reference>
<protein>
    <submittedName>
        <fullName evidence="2">Uncharacterized protein</fullName>
    </submittedName>
</protein>
<name>A0A191ZYH6_9RALS</name>
<keyword evidence="1" id="KW-0175">Coiled coil</keyword>
<proteinExistence type="predicted"/>
<evidence type="ECO:0000313" key="3">
    <source>
        <dbReference type="Proteomes" id="UP000078572"/>
    </source>
</evidence>
<dbReference type="Proteomes" id="UP000078572">
    <property type="component" value="Chromosome 1"/>
</dbReference>
<evidence type="ECO:0000313" key="2">
    <source>
        <dbReference type="EMBL" id="ANJ73122.1"/>
    </source>
</evidence>
<organism evidence="2 3">
    <name type="scientific">Ralstonia insidiosa</name>
    <dbReference type="NCBI Taxonomy" id="190721"/>
    <lineage>
        <taxon>Bacteria</taxon>
        <taxon>Pseudomonadati</taxon>
        <taxon>Pseudomonadota</taxon>
        <taxon>Betaproteobacteria</taxon>
        <taxon>Burkholderiales</taxon>
        <taxon>Burkholderiaceae</taxon>
        <taxon>Ralstonia</taxon>
    </lineage>
</organism>
<gene>
    <name evidence="2" type="ORF">A9Y76_11840</name>
</gene>